<sequence length="163" mass="19690">MEAGKKLIIIESSFKFLIKDLINEHVMFDTPPVETIKGILRSNKFISKLFTGMVQEKFIEILGYNPRIGFFILLRYWIRSKENYFKFSKKVNNKWLSRDVHNILERITIKGSFFYFKHCLLGIERSMQTKKDWIKTKCRINFLCLDYIGYGYRCKEHYMLKKF</sequence>
<dbReference type="EMBL" id="QKWP01000039">
    <property type="protein sequence ID" value="RIB29382.1"/>
    <property type="molecule type" value="Genomic_DNA"/>
</dbReference>
<comment type="caution">
    <text evidence="1">The sequence shown here is derived from an EMBL/GenBank/DDBJ whole genome shotgun (WGS) entry which is preliminary data.</text>
</comment>
<protein>
    <submittedName>
        <fullName evidence="1">Uncharacterized protein</fullName>
    </submittedName>
</protein>
<evidence type="ECO:0000313" key="2">
    <source>
        <dbReference type="Proteomes" id="UP000266673"/>
    </source>
</evidence>
<proteinExistence type="predicted"/>
<organism evidence="1 2">
    <name type="scientific">Gigaspora rosea</name>
    <dbReference type="NCBI Taxonomy" id="44941"/>
    <lineage>
        <taxon>Eukaryota</taxon>
        <taxon>Fungi</taxon>
        <taxon>Fungi incertae sedis</taxon>
        <taxon>Mucoromycota</taxon>
        <taxon>Glomeromycotina</taxon>
        <taxon>Glomeromycetes</taxon>
        <taxon>Diversisporales</taxon>
        <taxon>Gigasporaceae</taxon>
        <taxon>Gigaspora</taxon>
    </lineage>
</organism>
<name>A0A397W5S6_9GLOM</name>
<dbReference type="AlphaFoldDB" id="A0A397W5S6"/>
<dbReference type="Proteomes" id="UP000266673">
    <property type="component" value="Unassembled WGS sequence"/>
</dbReference>
<reference evidence="1 2" key="1">
    <citation type="submission" date="2018-06" db="EMBL/GenBank/DDBJ databases">
        <title>Comparative genomics reveals the genomic features of Rhizophagus irregularis, R. cerebriforme, R. diaphanum and Gigaspora rosea, and their symbiotic lifestyle signature.</title>
        <authorList>
            <person name="Morin E."/>
            <person name="San Clemente H."/>
            <person name="Chen E.C.H."/>
            <person name="De La Providencia I."/>
            <person name="Hainaut M."/>
            <person name="Kuo A."/>
            <person name="Kohler A."/>
            <person name="Murat C."/>
            <person name="Tang N."/>
            <person name="Roy S."/>
            <person name="Loubradou J."/>
            <person name="Henrissat B."/>
            <person name="Grigoriev I.V."/>
            <person name="Corradi N."/>
            <person name="Roux C."/>
            <person name="Martin F.M."/>
        </authorList>
    </citation>
    <scope>NUCLEOTIDE SEQUENCE [LARGE SCALE GENOMIC DNA]</scope>
    <source>
        <strain evidence="1 2">DAOM 194757</strain>
    </source>
</reference>
<evidence type="ECO:0000313" key="1">
    <source>
        <dbReference type="EMBL" id="RIB29382.1"/>
    </source>
</evidence>
<gene>
    <name evidence="1" type="ORF">C2G38_2302117</name>
</gene>
<dbReference type="OrthoDB" id="10442656at2759"/>
<accession>A0A397W5S6</accession>
<keyword evidence="2" id="KW-1185">Reference proteome</keyword>